<evidence type="ECO:0000256" key="1">
    <source>
        <dbReference type="ARBA" id="ARBA00022528"/>
    </source>
</evidence>
<keyword evidence="4" id="KW-0809">Transit peptide</keyword>
<dbReference type="Proteomes" id="UP000075714">
    <property type="component" value="Unassembled WGS sequence"/>
</dbReference>
<keyword evidence="1" id="KW-0150">Chloroplast</keyword>
<evidence type="ECO:0000256" key="4">
    <source>
        <dbReference type="ARBA" id="ARBA00022946"/>
    </source>
</evidence>
<keyword evidence="3" id="KW-0934">Plastid</keyword>
<dbReference type="AlphaFoldDB" id="A0A150GTK2"/>
<comment type="similarity">
    <text evidence="7">Belongs to the PsbP family.</text>
</comment>
<evidence type="ECO:0000259" key="9">
    <source>
        <dbReference type="Pfam" id="PF01789"/>
    </source>
</evidence>
<evidence type="ECO:0000256" key="2">
    <source>
        <dbReference type="ARBA" id="ARBA00022531"/>
    </source>
</evidence>
<reference evidence="11" key="1">
    <citation type="journal article" date="2016" name="Nat. Commun.">
        <title>The Gonium pectorale genome demonstrates co-option of cell cycle regulation during the evolution of multicellularity.</title>
        <authorList>
            <person name="Hanschen E.R."/>
            <person name="Marriage T.N."/>
            <person name="Ferris P.J."/>
            <person name="Hamaji T."/>
            <person name="Toyoda A."/>
            <person name="Fujiyama A."/>
            <person name="Neme R."/>
            <person name="Noguchi H."/>
            <person name="Minakuchi Y."/>
            <person name="Suzuki M."/>
            <person name="Kawai-Toyooka H."/>
            <person name="Smith D.R."/>
            <person name="Sparks H."/>
            <person name="Anderson J."/>
            <person name="Bakaric R."/>
            <person name="Luria V."/>
            <person name="Karger A."/>
            <person name="Kirschner M.W."/>
            <person name="Durand P.M."/>
            <person name="Michod R.E."/>
            <person name="Nozaki H."/>
            <person name="Olson B.J."/>
        </authorList>
    </citation>
    <scope>NUCLEOTIDE SEQUENCE [LARGE SCALE GENOMIC DNA]</scope>
    <source>
        <strain evidence="11">NIES-2863</strain>
    </source>
</reference>
<dbReference type="Pfam" id="PF01789">
    <property type="entry name" value="PsbP"/>
    <property type="match status" value="1"/>
</dbReference>
<dbReference type="EMBL" id="LSYV01000008">
    <property type="protein sequence ID" value="KXZ53206.1"/>
    <property type="molecule type" value="Genomic_DNA"/>
</dbReference>
<comment type="subcellular location">
    <subcellularLocation>
        <location evidence="8">Plastid</location>
        <location evidence="8">Chloroplast thylakoid</location>
    </subcellularLocation>
</comment>
<evidence type="ECO:0000256" key="5">
    <source>
        <dbReference type="ARBA" id="ARBA00023078"/>
    </source>
</evidence>
<evidence type="ECO:0000256" key="7">
    <source>
        <dbReference type="ARBA" id="ARBA00035638"/>
    </source>
</evidence>
<evidence type="ECO:0000256" key="3">
    <source>
        <dbReference type="ARBA" id="ARBA00022640"/>
    </source>
</evidence>
<keyword evidence="6" id="KW-0604">Photosystem II</keyword>
<dbReference type="GO" id="GO:0005509">
    <property type="term" value="F:calcium ion binding"/>
    <property type="evidence" value="ECO:0007669"/>
    <property type="project" value="InterPro"/>
</dbReference>
<dbReference type="SUPFAM" id="SSF55724">
    <property type="entry name" value="Mog1p/PsbP-like"/>
    <property type="match status" value="1"/>
</dbReference>
<accession>A0A150GTK2</accession>
<proteinExistence type="inferred from homology"/>
<dbReference type="GO" id="GO:0019898">
    <property type="term" value="C:extrinsic component of membrane"/>
    <property type="evidence" value="ECO:0007669"/>
    <property type="project" value="InterPro"/>
</dbReference>
<sequence>MATVLCNKAFAAAPSARVSSRRSAVVVRAQAQDVTRRAALGALAGAAALVGSASPSSAAFGDSANVFGKVTNKSGFVPYAGDGFALLLPSKWNPSREFDFPGVTLRYEDNGDAVNNLVVIAQPTDKKSIEDFGSQDKFLESVSYLLGKQAYSGETVSEGGFAPNRVSAASLLDVFTTTDKKGKTYYKYELLVRTADGDEGGRHQLISASVGSDNKLYILKVQIGDKRWFKGAKKDAVGAFESFTVV</sequence>
<dbReference type="Gene3D" id="3.40.1000.10">
    <property type="entry name" value="Mog1/PsbP, alpha/beta/alpha sandwich"/>
    <property type="match status" value="1"/>
</dbReference>
<dbReference type="GO" id="GO:0015979">
    <property type="term" value="P:photosynthesis"/>
    <property type="evidence" value="ECO:0007669"/>
    <property type="project" value="UniProtKB-KW"/>
</dbReference>
<keyword evidence="2" id="KW-0602">Photosynthesis</keyword>
<gene>
    <name evidence="10" type="ORF">GPECTOR_7g1099</name>
</gene>
<dbReference type="PANTHER" id="PTHR31407">
    <property type="match status" value="1"/>
</dbReference>
<keyword evidence="5" id="KW-0793">Thylakoid</keyword>
<organism evidence="10 11">
    <name type="scientific">Gonium pectorale</name>
    <name type="common">Green alga</name>
    <dbReference type="NCBI Taxonomy" id="33097"/>
    <lineage>
        <taxon>Eukaryota</taxon>
        <taxon>Viridiplantae</taxon>
        <taxon>Chlorophyta</taxon>
        <taxon>core chlorophytes</taxon>
        <taxon>Chlorophyceae</taxon>
        <taxon>CS clade</taxon>
        <taxon>Chlamydomonadales</taxon>
        <taxon>Volvocaceae</taxon>
        <taxon>Gonium</taxon>
    </lineage>
</organism>
<protein>
    <recommendedName>
        <fullName evidence="9">PsbP C-terminal domain-containing protein</fullName>
    </recommendedName>
</protein>
<name>A0A150GTK2_GONPE</name>
<evidence type="ECO:0000313" key="11">
    <source>
        <dbReference type="Proteomes" id="UP000075714"/>
    </source>
</evidence>
<comment type="caution">
    <text evidence="10">The sequence shown here is derived from an EMBL/GenBank/DDBJ whole genome shotgun (WGS) entry which is preliminary data.</text>
</comment>
<dbReference type="InterPro" id="IPR002683">
    <property type="entry name" value="PsbP_C"/>
</dbReference>
<evidence type="ECO:0000256" key="8">
    <source>
        <dbReference type="ARBA" id="ARBA00046272"/>
    </source>
</evidence>
<evidence type="ECO:0000256" key="6">
    <source>
        <dbReference type="ARBA" id="ARBA00023276"/>
    </source>
</evidence>
<dbReference type="InterPro" id="IPR016123">
    <property type="entry name" value="Mog1/PsbP_a/b/a-sand"/>
</dbReference>
<dbReference type="OrthoDB" id="507333at2759"/>
<feature type="domain" description="PsbP C-terminal" evidence="9">
    <location>
        <begin position="75"/>
        <end position="245"/>
    </location>
</feature>
<dbReference type="PANTHER" id="PTHR31407:SF6">
    <property type="entry name" value="OXYGEN-EVOLVING ENHANCER PROTEIN 2-1, CHLOROPLASTIC"/>
    <property type="match status" value="1"/>
</dbReference>
<dbReference type="GO" id="GO:0009534">
    <property type="term" value="C:chloroplast thylakoid"/>
    <property type="evidence" value="ECO:0007669"/>
    <property type="project" value="UniProtKB-SubCell"/>
</dbReference>
<dbReference type="GO" id="GO:0009654">
    <property type="term" value="C:photosystem II oxygen evolving complex"/>
    <property type="evidence" value="ECO:0007669"/>
    <property type="project" value="InterPro"/>
</dbReference>
<keyword evidence="11" id="KW-1185">Reference proteome</keyword>
<evidence type="ECO:0000313" key="10">
    <source>
        <dbReference type="EMBL" id="KXZ53206.1"/>
    </source>
</evidence>
<dbReference type="STRING" id="33097.A0A150GTK2"/>